<sequence length="78" mass="9007">MSWIPELTHRSADLAKCEFKFTAEIPLGPLVFGRAGRNLSEPFPDDRRLLVLYPMPDLSYYTTTGATRRGLRRHLFHC</sequence>
<comment type="caution">
    <text evidence="1">The sequence shown here is derived from an EMBL/GenBank/DDBJ whole genome shotgun (WGS) entry which is preliminary data.</text>
</comment>
<accession>A0A1G2CGB7</accession>
<protein>
    <submittedName>
        <fullName evidence="1">Uncharacterized protein</fullName>
    </submittedName>
</protein>
<reference evidence="1 2" key="1">
    <citation type="journal article" date="2016" name="Nat. Commun.">
        <title>Thousands of microbial genomes shed light on interconnected biogeochemical processes in an aquifer system.</title>
        <authorList>
            <person name="Anantharaman K."/>
            <person name="Brown C.T."/>
            <person name="Hug L.A."/>
            <person name="Sharon I."/>
            <person name="Castelle C.J."/>
            <person name="Probst A.J."/>
            <person name="Thomas B.C."/>
            <person name="Singh A."/>
            <person name="Wilkins M.J."/>
            <person name="Karaoz U."/>
            <person name="Brodie E.L."/>
            <person name="Williams K.H."/>
            <person name="Hubbard S.S."/>
            <person name="Banfield J.F."/>
        </authorList>
    </citation>
    <scope>NUCLEOTIDE SEQUENCE [LARGE SCALE GENOMIC DNA]</scope>
</reference>
<dbReference type="EMBL" id="MHLA01000001">
    <property type="protein sequence ID" value="OGZ00426.1"/>
    <property type="molecule type" value="Genomic_DNA"/>
</dbReference>
<organism evidence="1 2">
    <name type="scientific">Candidatus Liptonbacteria bacterium RIFCSPLOWO2_01_FULL_52_25</name>
    <dbReference type="NCBI Taxonomy" id="1798650"/>
    <lineage>
        <taxon>Bacteria</taxon>
        <taxon>Candidatus Liptoniibacteriota</taxon>
    </lineage>
</organism>
<name>A0A1G2CGB7_9BACT</name>
<evidence type="ECO:0000313" key="2">
    <source>
        <dbReference type="Proteomes" id="UP000178880"/>
    </source>
</evidence>
<proteinExistence type="predicted"/>
<dbReference type="Proteomes" id="UP000178880">
    <property type="component" value="Unassembled WGS sequence"/>
</dbReference>
<evidence type="ECO:0000313" key="1">
    <source>
        <dbReference type="EMBL" id="OGZ00426.1"/>
    </source>
</evidence>
<dbReference type="AlphaFoldDB" id="A0A1G2CGB7"/>
<gene>
    <name evidence="1" type="ORF">A2945_03740</name>
</gene>